<evidence type="ECO:0000313" key="3">
    <source>
        <dbReference type="Proteomes" id="UP000655094"/>
    </source>
</evidence>
<dbReference type="AlphaFoldDB" id="A0A919LUY8"/>
<reference evidence="2" key="1">
    <citation type="submission" date="2020-10" db="EMBL/GenBank/DDBJ databases">
        <title>Genome Sequence of ESBL Producing Zambian Clinical Strains.</title>
        <authorList>
            <person name="Shawa M."/>
            <person name="Furuta Y."/>
            <person name="Simbotwe M."/>
            <person name="Mulenga E."/>
            <person name="Mubanga M."/>
            <person name="Mulenga G."/>
            <person name="Kaile C."/>
            <person name="Zorigt T."/>
            <person name="Hang'ombe B."/>
            <person name="Higashi H."/>
        </authorList>
    </citation>
    <scope>NUCLEOTIDE SEQUENCE</scope>
    <source>
        <strain evidence="2">Zam_UTH_09</strain>
    </source>
</reference>
<evidence type="ECO:0000313" key="2">
    <source>
        <dbReference type="EMBL" id="GHK53215.1"/>
    </source>
</evidence>
<dbReference type="EMBL" id="BNFF01000001">
    <property type="protein sequence ID" value="GHK53215.1"/>
    <property type="molecule type" value="Genomic_DNA"/>
</dbReference>
<evidence type="ECO:0000256" key="1">
    <source>
        <dbReference type="SAM" id="MobiDB-lite"/>
    </source>
</evidence>
<feature type="compositionally biased region" description="Basic and acidic residues" evidence="1">
    <location>
        <begin position="1"/>
        <end position="13"/>
    </location>
</feature>
<accession>A0A919LUY8</accession>
<name>A0A919LUY8_KLEPN</name>
<gene>
    <name evidence="2" type="ORF">KPZU09_29510</name>
</gene>
<organism evidence="2 3">
    <name type="scientific">Klebsiella pneumoniae</name>
    <dbReference type="NCBI Taxonomy" id="573"/>
    <lineage>
        <taxon>Bacteria</taxon>
        <taxon>Pseudomonadati</taxon>
        <taxon>Pseudomonadota</taxon>
        <taxon>Gammaproteobacteria</taxon>
        <taxon>Enterobacterales</taxon>
        <taxon>Enterobacteriaceae</taxon>
        <taxon>Klebsiella/Raoultella group</taxon>
        <taxon>Klebsiella</taxon>
        <taxon>Klebsiella pneumoniae complex</taxon>
    </lineage>
</organism>
<proteinExistence type="predicted"/>
<sequence length="93" mass="9863">MQGRGLDIHRMPDAARAGGEPGGGAHQLSLPVLCPIQSRIASRVCQTFSRRRSRRAHLLIDAVGGAAQGQLAQRNQIALAEKVFDSALGPPPM</sequence>
<protein>
    <submittedName>
        <fullName evidence="2">Uncharacterized protein</fullName>
    </submittedName>
</protein>
<feature type="region of interest" description="Disordered" evidence="1">
    <location>
        <begin position="1"/>
        <end position="23"/>
    </location>
</feature>
<comment type="caution">
    <text evidence="2">The sequence shown here is derived from an EMBL/GenBank/DDBJ whole genome shotgun (WGS) entry which is preliminary data.</text>
</comment>
<dbReference type="Proteomes" id="UP000655094">
    <property type="component" value="Unassembled WGS sequence"/>
</dbReference>